<evidence type="ECO:0000313" key="5">
    <source>
        <dbReference type="EMBL" id="OAE20580.1"/>
    </source>
</evidence>
<evidence type="ECO:0000256" key="1">
    <source>
        <dbReference type="ARBA" id="ARBA00010835"/>
    </source>
</evidence>
<proteinExistence type="inferred from homology"/>
<evidence type="ECO:0000259" key="3">
    <source>
        <dbReference type="PROSITE" id="PS00745"/>
    </source>
</evidence>
<dbReference type="Proteomes" id="UP000077202">
    <property type="component" value="Unassembled WGS sequence"/>
</dbReference>
<dbReference type="Gene3D" id="1.20.58.410">
    <property type="entry name" value="Release factor"/>
    <property type="match status" value="1"/>
</dbReference>
<dbReference type="Gene3D" id="3.30.70.1660">
    <property type="match status" value="1"/>
</dbReference>
<dbReference type="PANTHER" id="PTHR43116">
    <property type="entry name" value="PEPTIDE CHAIN RELEASE FACTOR 2"/>
    <property type="match status" value="1"/>
</dbReference>
<evidence type="ECO:0000313" key="6">
    <source>
        <dbReference type="Proteomes" id="UP000077202"/>
    </source>
</evidence>
<dbReference type="NCBIfam" id="TIGR00020">
    <property type="entry name" value="prfB"/>
    <property type="match status" value="1"/>
</dbReference>
<dbReference type="Gene3D" id="3.30.160.20">
    <property type="match status" value="1"/>
</dbReference>
<feature type="domain" description="Prokaryotic-type class I peptide chain release factors" evidence="3">
    <location>
        <begin position="402"/>
        <end position="418"/>
    </location>
</feature>
<name>A0A176VI73_MARPO</name>
<dbReference type="EMBL" id="LVLJ01003602">
    <property type="protein sequence ID" value="OAE20580.1"/>
    <property type="molecule type" value="Genomic_DNA"/>
</dbReference>
<accession>A0A176VI73</accession>
<keyword evidence="2" id="KW-0648">Protein biosynthesis</keyword>
<dbReference type="Proteomes" id="UP001162541">
    <property type="component" value="Chromosome 7"/>
</dbReference>
<dbReference type="Pfam" id="PF00472">
    <property type="entry name" value="RF-1"/>
    <property type="match status" value="1"/>
</dbReference>
<evidence type="ECO:0000313" key="4">
    <source>
        <dbReference type="EMBL" id="BBN17503.1"/>
    </source>
</evidence>
<dbReference type="Pfam" id="PF03462">
    <property type="entry name" value="PCRF"/>
    <property type="match status" value="1"/>
</dbReference>
<evidence type="ECO:0000256" key="2">
    <source>
        <dbReference type="ARBA" id="ARBA00022917"/>
    </source>
</evidence>
<dbReference type="HAMAP" id="MF_00094">
    <property type="entry name" value="Rel_fac_2"/>
    <property type="match status" value="1"/>
</dbReference>
<reference evidence="7" key="3">
    <citation type="journal article" date="2020" name="Curr. Biol.">
        <title>Chromatin organization in early land plants reveals an ancestral association between H3K27me3, transposons, and constitutive heterochromatin.</title>
        <authorList>
            <person name="Montgomery S.A."/>
            <person name="Tanizawa Y."/>
            <person name="Galik B."/>
            <person name="Wang N."/>
            <person name="Ito T."/>
            <person name="Mochizuki T."/>
            <person name="Akimcheva S."/>
            <person name="Bowman J.L."/>
            <person name="Cognat V."/>
            <person name="Marechal-Drouard L."/>
            <person name="Ekker H."/>
            <person name="Hong S.F."/>
            <person name="Kohchi T."/>
            <person name="Lin S.S."/>
            <person name="Liu L.D."/>
            <person name="Nakamura Y."/>
            <person name="Valeeva L.R."/>
            <person name="Shakirov E.V."/>
            <person name="Shippen D.E."/>
            <person name="Wei W.L."/>
            <person name="Yagura M."/>
            <person name="Yamaoka S."/>
            <person name="Yamato K.T."/>
            <person name="Liu C."/>
            <person name="Berger F."/>
        </authorList>
    </citation>
    <scope>NUCLEOTIDE SEQUENCE [LARGE SCALE GENOMIC DNA]</scope>
    <source>
        <strain evidence="7">Tak-1</strain>
    </source>
</reference>
<dbReference type="PROSITE" id="PS00745">
    <property type="entry name" value="RF_PROK_I"/>
    <property type="match status" value="1"/>
</dbReference>
<dbReference type="AlphaFoldDB" id="A0A176VI73"/>
<dbReference type="PANTHER" id="PTHR43116:SF3">
    <property type="entry name" value="CLASS I PEPTIDE CHAIN RELEASE FACTOR"/>
    <property type="match status" value="1"/>
</dbReference>
<comment type="similarity">
    <text evidence="1">Belongs to the prokaryotic/mitochondrial release factor family.</text>
</comment>
<reference evidence="5 6" key="1">
    <citation type="submission" date="2016-03" db="EMBL/GenBank/DDBJ databases">
        <title>Mechanisms controlling the formation of the plant cell surface in tip-growing cells are functionally conserved among land plants.</title>
        <authorList>
            <person name="Honkanen S."/>
            <person name="Jones V.A."/>
            <person name="Morieri G."/>
            <person name="Champion C."/>
            <person name="Hetherington A.J."/>
            <person name="Kelly S."/>
            <person name="Saint-Marcoux D."/>
            <person name="Proust H."/>
            <person name="Prescott H."/>
            <person name="Dolan L."/>
        </authorList>
    </citation>
    <scope>NUCLEOTIDE SEQUENCE [LARGE SCALE GENOMIC DNA]</scope>
    <source>
        <strain evidence="6">cv. Tak-1 and cv. Tak-2</strain>
        <tissue evidence="5">Whole gametophyte</tissue>
    </source>
</reference>
<keyword evidence="6" id="KW-1185">Reference proteome</keyword>
<reference evidence="4" key="2">
    <citation type="journal article" date="2019" name="Curr. Biol.">
        <title>Chromatin organization in early land plants reveals an ancestral association between H3K27me3, transposons, and constitutive heterochromatin.</title>
        <authorList>
            <person name="Montgomery S.A."/>
            <person name="Tanizawa Y."/>
            <person name="Galik B."/>
            <person name="Wang N."/>
            <person name="Ito T."/>
            <person name="Mochizuki T."/>
            <person name="Akimcheva S."/>
            <person name="Bowman J."/>
            <person name="Cognat V."/>
            <person name="Drouard L."/>
            <person name="Ekker H."/>
            <person name="Houng S."/>
            <person name="Kohchi T."/>
            <person name="Lin S."/>
            <person name="Liu L.D."/>
            <person name="Nakamura Y."/>
            <person name="Valeeva L.R."/>
            <person name="Shakirov E.V."/>
            <person name="Shippen D.E."/>
            <person name="Wei W."/>
            <person name="Yagura M."/>
            <person name="Yamaoka S."/>
            <person name="Yamato K.T."/>
            <person name="Liu C."/>
            <person name="Berger F."/>
        </authorList>
    </citation>
    <scope>NUCLEOTIDE SEQUENCE [LARGE SCALE GENOMIC DNA]</scope>
    <source>
        <strain evidence="4">Tak-1</strain>
    </source>
</reference>
<dbReference type="InterPro" id="IPR005139">
    <property type="entry name" value="PCRF"/>
</dbReference>
<dbReference type="EMBL" id="AP019872">
    <property type="protein sequence ID" value="BBN17503.1"/>
    <property type="molecule type" value="Genomic_DNA"/>
</dbReference>
<evidence type="ECO:0000313" key="7">
    <source>
        <dbReference type="Proteomes" id="UP001162541"/>
    </source>
</evidence>
<gene>
    <name evidence="5" type="ORF">AXG93_3873s1380</name>
    <name evidence="4" type="ORF">Mp_7g15060</name>
</gene>
<dbReference type="GO" id="GO:0005737">
    <property type="term" value="C:cytoplasm"/>
    <property type="evidence" value="ECO:0007669"/>
    <property type="project" value="InterPro"/>
</dbReference>
<organism evidence="5 6">
    <name type="scientific">Marchantia polymorpha subsp. ruderalis</name>
    <dbReference type="NCBI Taxonomy" id="1480154"/>
    <lineage>
        <taxon>Eukaryota</taxon>
        <taxon>Viridiplantae</taxon>
        <taxon>Streptophyta</taxon>
        <taxon>Embryophyta</taxon>
        <taxon>Marchantiophyta</taxon>
        <taxon>Marchantiopsida</taxon>
        <taxon>Marchantiidae</taxon>
        <taxon>Marchantiales</taxon>
        <taxon>Marchantiaceae</taxon>
        <taxon>Marchantia</taxon>
    </lineage>
</organism>
<protein>
    <recommendedName>
        <fullName evidence="3">Prokaryotic-type class I peptide chain release factors domain-containing protein</fullName>
    </recommendedName>
</protein>
<dbReference type="SMART" id="SM00937">
    <property type="entry name" value="PCRF"/>
    <property type="match status" value="1"/>
</dbReference>
<dbReference type="InterPro" id="IPR004374">
    <property type="entry name" value="PrfB"/>
</dbReference>
<dbReference type="GO" id="GO:0016149">
    <property type="term" value="F:translation release factor activity, codon specific"/>
    <property type="evidence" value="ECO:0007669"/>
    <property type="project" value="InterPro"/>
</dbReference>
<dbReference type="InterPro" id="IPR045853">
    <property type="entry name" value="Pep_chain_release_fac_I_sf"/>
</dbReference>
<sequence length="536" mass="59243">MAARRTVSCKNFFSSGATPCIEKHGTFLPSLSSAISAAAHSRVNCVQIVRTRRGLGRLRARVAMQLGHAATTAARLGNLNPEFGFEKFCILPRNRAQTINNYGHFYLGMSISLGLQNVRGEHLVERAYSEIRGKKPRQVYIRAAVNDVPPSAERELEFFSLRKSVSEFASQVTDIIQSSGMEGLEASVSNLEHEAGQSDLWDDPSTAQLTLSNLLDAKSELTTLRSFESKVEDAQMIIELLEDSGGRDAELLEELNSIVRWLRIAVDRYEMTKLLSRPYDKKGARLTISAGAGGTDAQDWAEMLLRMYTRWADQNEYKTKVVEVSQGEEAGIKSATLEVHGPYAYGYLNCEKGTHRLVRQSPFNAKGLRQTSFAGVEVMPIFEDDSVTVDIPDTDLEIGTSRAGGAGGQNVNKVESAVRITHIPTGISVRCTEERSQLQNKAKAMALLKAKLLCIAEEQRASDLREIKGDVVKAEWGQQIRNYVLHPYKLVKDVRTSVETTDVNAVLGGDLEIFIKALLRQKQSNLFGDATLSTEP</sequence>
<dbReference type="InterPro" id="IPR000352">
    <property type="entry name" value="Pep_chain_release_fac_I"/>
</dbReference>
<dbReference type="SUPFAM" id="SSF75620">
    <property type="entry name" value="Release factor"/>
    <property type="match status" value="1"/>
</dbReference>